<evidence type="ECO:0000313" key="2">
    <source>
        <dbReference type="Proteomes" id="UP000245702"/>
    </source>
</evidence>
<reference evidence="1 2" key="1">
    <citation type="submission" date="2016-01" db="EMBL/GenBank/DDBJ databases">
        <authorList>
            <person name="Brown R."/>
        </authorList>
    </citation>
    <scope>NUCLEOTIDE SEQUENCE [LARGE SCALE GENOMIC DNA]</scope>
    <source>
        <strain evidence="1">Sporomusa sphaeroides DSM 2875</strain>
    </source>
</reference>
<dbReference type="RefSeq" id="WP_075754260.1">
    <property type="nucleotide sequence ID" value="NZ_CP146991.1"/>
</dbReference>
<keyword evidence="2" id="KW-1185">Reference proteome</keyword>
<organism evidence="1 2">
    <name type="scientific">Sporomusa sphaeroides DSM 2875</name>
    <dbReference type="NCBI Taxonomy" id="1337886"/>
    <lineage>
        <taxon>Bacteria</taxon>
        <taxon>Bacillati</taxon>
        <taxon>Bacillota</taxon>
        <taxon>Negativicutes</taxon>
        <taxon>Selenomonadales</taxon>
        <taxon>Sporomusaceae</taxon>
        <taxon>Sporomusa</taxon>
    </lineage>
</organism>
<proteinExistence type="predicted"/>
<dbReference type="Proteomes" id="UP000245702">
    <property type="component" value="Unassembled WGS sequence"/>
</dbReference>
<protein>
    <submittedName>
        <fullName evidence="1">Uncharacterized protein</fullName>
    </submittedName>
</protein>
<comment type="caution">
    <text evidence="1">The sequence shown here is derived from an EMBL/GenBank/DDBJ whole genome shotgun (WGS) entry which is preliminary data.</text>
</comment>
<name>A0ABM9W604_9FIRM</name>
<evidence type="ECO:0000313" key="1">
    <source>
        <dbReference type="EMBL" id="CVK20586.1"/>
    </source>
</evidence>
<accession>A0ABM9W604</accession>
<sequence length="101" mass="11894">MQNASYFVSYSIFFTCQADKAYARYQAEQPDGDKANEHYKVSQKKYKRAKQMLKELECKFNILLKYGELKKLIKKAQKKGKKELTEIQKYVKKELKEGGVL</sequence>
<gene>
    <name evidence="1" type="ORF">SSPH_03254</name>
</gene>
<dbReference type="EMBL" id="FCOW01000020">
    <property type="protein sequence ID" value="CVK20586.1"/>
    <property type="molecule type" value="Genomic_DNA"/>
</dbReference>